<evidence type="ECO:0000313" key="3">
    <source>
        <dbReference type="Proteomes" id="UP000053831"/>
    </source>
</evidence>
<name>A0A0M8N637_ESCWE</name>
<reference evidence="2 3" key="1">
    <citation type="submission" date="2015-07" db="EMBL/GenBank/DDBJ databases">
        <title>The genome of the fungus Escovopsis weberi, a specialized disease agent of ant agriculture.</title>
        <authorList>
            <person name="de Man T.J."/>
            <person name="Stajich J.E."/>
            <person name="Kubicek C.P."/>
            <person name="Chenthamara K."/>
            <person name="Atanasova L."/>
            <person name="Druzhinina I.S."/>
            <person name="Birnbaum S."/>
            <person name="Barribeau S.M."/>
            <person name="Teiling C."/>
            <person name="Suen G."/>
            <person name="Currie C."/>
            <person name="Gerardo N.M."/>
        </authorList>
    </citation>
    <scope>NUCLEOTIDE SEQUENCE [LARGE SCALE GENOMIC DNA]</scope>
</reference>
<dbReference type="OrthoDB" id="3063476at2759"/>
<organism evidence="2 3">
    <name type="scientific">Escovopsis weberi</name>
    <dbReference type="NCBI Taxonomy" id="150374"/>
    <lineage>
        <taxon>Eukaryota</taxon>
        <taxon>Fungi</taxon>
        <taxon>Dikarya</taxon>
        <taxon>Ascomycota</taxon>
        <taxon>Pezizomycotina</taxon>
        <taxon>Sordariomycetes</taxon>
        <taxon>Hypocreomycetidae</taxon>
        <taxon>Hypocreales</taxon>
        <taxon>Hypocreaceae</taxon>
        <taxon>Escovopsis</taxon>
    </lineage>
</organism>
<feature type="compositionally biased region" description="Basic and acidic residues" evidence="1">
    <location>
        <begin position="108"/>
        <end position="136"/>
    </location>
</feature>
<dbReference type="PANTHER" id="PTHR34693">
    <property type="entry name" value="PROTEIN PAR32"/>
    <property type="match status" value="1"/>
</dbReference>
<dbReference type="Pfam" id="PF12223">
    <property type="entry name" value="DUF3602"/>
    <property type="match status" value="1"/>
</dbReference>
<comment type="caution">
    <text evidence="2">The sequence shown here is derived from an EMBL/GenBank/DDBJ whole genome shotgun (WGS) entry which is preliminary data.</text>
</comment>
<evidence type="ECO:0000256" key="1">
    <source>
        <dbReference type="SAM" id="MobiDB-lite"/>
    </source>
</evidence>
<accession>A0A0M8N637</accession>
<dbReference type="AlphaFoldDB" id="A0A0M8N637"/>
<dbReference type="PANTHER" id="PTHR34693:SF1">
    <property type="entry name" value="PROTEIN PAR32"/>
    <property type="match status" value="1"/>
</dbReference>
<dbReference type="InterPro" id="IPR022024">
    <property type="entry name" value="DUF3602"/>
</dbReference>
<dbReference type="EMBL" id="LGSR01000013">
    <property type="protein sequence ID" value="KOS20740.1"/>
    <property type="molecule type" value="Genomic_DNA"/>
</dbReference>
<sequence length="158" mass="17086">MSKQTPAAAVYASRGRGGAGNMADASQSTTLKPEDLETPTLKLPVVTTGRGGTGNMARNNDPRETRMWQDVQAIPRRLSSGAQHAGRGGAGNVFMGDEEAEALAKQCLSDREHAIDDQPDKGDKSDKCEKADKAEKVEKLEKIEEQAAKKGHWLWGPW</sequence>
<evidence type="ECO:0000313" key="2">
    <source>
        <dbReference type="EMBL" id="KOS20740.1"/>
    </source>
</evidence>
<keyword evidence="3" id="KW-1185">Reference proteome</keyword>
<proteinExistence type="predicted"/>
<feature type="region of interest" description="Disordered" evidence="1">
    <location>
        <begin position="105"/>
        <end position="136"/>
    </location>
</feature>
<dbReference type="InterPro" id="IPR053203">
    <property type="entry name" value="Cisplatin_resist-associated"/>
</dbReference>
<gene>
    <name evidence="2" type="ORF">ESCO_004318</name>
</gene>
<feature type="region of interest" description="Disordered" evidence="1">
    <location>
        <begin position="1"/>
        <end position="66"/>
    </location>
</feature>
<protein>
    <submittedName>
        <fullName evidence="2">Uncharacterized protein</fullName>
    </submittedName>
</protein>
<dbReference type="Proteomes" id="UP000053831">
    <property type="component" value="Unassembled WGS sequence"/>
</dbReference>